<dbReference type="Gene3D" id="1.25.40.10">
    <property type="entry name" value="Tetratricopeptide repeat domain"/>
    <property type="match status" value="1"/>
</dbReference>
<keyword evidence="3" id="KW-1185">Reference proteome</keyword>
<protein>
    <submittedName>
        <fullName evidence="2">Uncharacterized protein</fullName>
    </submittedName>
</protein>
<feature type="region of interest" description="Disordered" evidence="1">
    <location>
        <begin position="502"/>
        <end position="521"/>
    </location>
</feature>
<reference evidence="3" key="1">
    <citation type="submission" date="2019-06" db="EMBL/GenBank/DDBJ databases">
        <title>Draft genome sequence of the griseofulvin-producing fungus Xylaria cubensis strain G536.</title>
        <authorList>
            <person name="Mead M.E."/>
            <person name="Raja H.A."/>
            <person name="Steenwyk J.L."/>
            <person name="Knowles S.L."/>
            <person name="Oberlies N.H."/>
            <person name="Rokas A."/>
        </authorList>
    </citation>
    <scope>NUCLEOTIDE SEQUENCE [LARGE SCALE GENOMIC DNA]</scope>
    <source>
        <strain evidence="3">G536</strain>
    </source>
</reference>
<dbReference type="GO" id="GO:0005794">
    <property type="term" value="C:Golgi apparatus"/>
    <property type="evidence" value="ECO:0007669"/>
    <property type="project" value="TreeGrafter"/>
</dbReference>
<dbReference type="InterPro" id="IPR011990">
    <property type="entry name" value="TPR-like_helical_dom_sf"/>
</dbReference>
<dbReference type="PANTHER" id="PTHR21581:SF6">
    <property type="entry name" value="TRAFFICKING PROTEIN PARTICLE COMPLEX SUBUNIT 12"/>
    <property type="match status" value="1"/>
</dbReference>
<evidence type="ECO:0000256" key="1">
    <source>
        <dbReference type="SAM" id="MobiDB-lite"/>
    </source>
</evidence>
<gene>
    <name evidence="2" type="ORF">FHL15_000441</name>
</gene>
<comment type="caution">
    <text evidence="2">The sequence shown here is derived from an EMBL/GenBank/DDBJ whole genome shotgun (WGS) entry which is preliminary data.</text>
</comment>
<dbReference type="OrthoDB" id="428342at2759"/>
<feature type="compositionally biased region" description="Polar residues" evidence="1">
    <location>
        <begin position="573"/>
        <end position="597"/>
    </location>
</feature>
<name>A0A553IFW0_9PEZI</name>
<dbReference type="AlphaFoldDB" id="A0A553IFW0"/>
<dbReference type="GO" id="GO:0030008">
    <property type="term" value="C:TRAPP complex"/>
    <property type="evidence" value="ECO:0007669"/>
    <property type="project" value="TreeGrafter"/>
</dbReference>
<dbReference type="EMBL" id="VFLP01000001">
    <property type="protein sequence ID" value="TRX99099.1"/>
    <property type="molecule type" value="Genomic_DNA"/>
</dbReference>
<sequence>MSSSKPALVPTFQEYYGQLERWRYPAYLYFPSEMHSELGWFGISSNMVTSNIRFDTIRTSQVINPSPQCKQNKPVRLIVGRNLPLYEANYRAKMEICEYHHQRAHVDGDFSTPPNTDWIRKAGTTDWPITWKVENGQLRFSLIIDRGGLKIAEEVFVVAEVDATNRSTYLIVQLRWIVVATCIVPTCYAQNCIALLPRHLRLLPDAFLGVAELLAHFADRNHLRFAVDSQILPTTWLWEHEEQWQHNNGRPIFSYPNSDSQFIPTQSQYYQSPIKSTPIPSPYPSDLEYATHGLPAVPPSPMTESMMITNDFEVSRQRQMELYPQPIPKPTTKPASRRSFVEVSKSPPRALTLSEGQIQRQGVLADEAYPLKLIRELERISGKMPRVNKGKPVFGVIHVNNSVEKGLIVENVSTYTTVKAANDRSLDFWDQKYGTKMFTDISLNSGTDITSMKFEHIEGAEDPSHCISNHRLSSGGVPNNNSHWTINNKCLSLSHKCAEADKREMDQAQGGIPSRGHTRNKSAAKECIITYRGHLKAASPSRPRSSTKGPLDIDDNPLASPTEITSHAKRLGGSTSQNASPRTSLSQTRSPVRTSAPRSEVTVTRRDLSFLLKPEIYHQISPLTIPPPFRNPTRQPAADTPIPTLLTNGHFRAAAIAAAQELTGSAATAASKTTPVSPTDHTRIFDLLYVRLSCLCLVDAVPLAAQEAKALEDLNSAFYADPDSGTHLAPWALRILVVRLQTIGFGDPRRAVMSYYELAREARSEIARAARAHDHSAAELWKRRLVDLGIRVAGALIEMEDLAGAAAHLASLAEAQGGGVEADRGRLAVCRALLWLHVGDVDAARYCVSHGVAGEMAERVVDALANMADGEYDAALEKWRVLRDEMGENGVEDEMVGVNLAVCLLYTGRMPEGRNLLEELVSAGQTSHTLLFNLTTMYELCSDRAKSLKMRLAETVAEMEPRSGGGWEKTNADFKL</sequence>
<dbReference type="Proteomes" id="UP000319160">
    <property type="component" value="Unassembled WGS sequence"/>
</dbReference>
<feature type="region of interest" description="Disordered" evidence="1">
    <location>
        <begin position="534"/>
        <end position="600"/>
    </location>
</feature>
<evidence type="ECO:0000313" key="2">
    <source>
        <dbReference type="EMBL" id="TRX99099.1"/>
    </source>
</evidence>
<evidence type="ECO:0000313" key="3">
    <source>
        <dbReference type="Proteomes" id="UP000319160"/>
    </source>
</evidence>
<proteinExistence type="predicted"/>
<accession>A0A553IFW0</accession>
<organism evidence="2 3">
    <name type="scientific">Xylaria flabelliformis</name>
    <dbReference type="NCBI Taxonomy" id="2512241"/>
    <lineage>
        <taxon>Eukaryota</taxon>
        <taxon>Fungi</taxon>
        <taxon>Dikarya</taxon>
        <taxon>Ascomycota</taxon>
        <taxon>Pezizomycotina</taxon>
        <taxon>Sordariomycetes</taxon>
        <taxon>Xylariomycetidae</taxon>
        <taxon>Xylariales</taxon>
        <taxon>Xylariaceae</taxon>
        <taxon>Xylaria</taxon>
    </lineage>
</organism>
<dbReference type="STRING" id="2512241.A0A553IFW0"/>
<dbReference type="PANTHER" id="PTHR21581">
    <property type="entry name" value="D-ALANYL-D-ALANINE CARBOXYPEPTIDASE"/>
    <property type="match status" value="1"/>
</dbReference>